<accession>A0A3E0GXZ1</accession>
<dbReference type="OrthoDB" id="4551289at2"/>
<organism evidence="2 3">
    <name type="scientific">Kutzneria buriramensis</name>
    <dbReference type="NCBI Taxonomy" id="1045776"/>
    <lineage>
        <taxon>Bacteria</taxon>
        <taxon>Bacillati</taxon>
        <taxon>Actinomycetota</taxon>
        <taxon>Actinomycetes</taxon>
        <taxon>Pseudonocardiales</taxon>
        <taxon>Pseudonocardiaceae</taxon>
        <taxon>Kutzneria</taxon>
    </lineage>
</organism>
<name>A0A3E0GXZ1_9PSEU</name>
<dbReference type="AlphaFoldDB" id="A0A3E0GXZ1"/>
<feature type="region of interest" description="Disordered" evidence="1">
    <location>
        <begin position="1"/>
        <end position="20"/>
    </location>
</feature>
<keyword evidence="3" id="KW-1185">Reference proteome</keyword>
<dbReference type="EMBL" id="QUNO01000022">
    <property type="protein sequence ID" value="REH31134.1"/>
    <property type="molecule type" value="Genomic_DNA"/>
</dbReference>
<evidence type="ECO:0000256" key="1">
    <source>
        <dbReference type="SAM" id="MobiDB-lite"/>
    </source>
</evidence>
<feature type="compositionally biased region" description="Basic and acidic residues" evidence="1">
    <location>
        <begin position="7"/>
        <end position="20"/>
    </location>
</feature>
<evidence type="ECO:0000313" key="2">
    <source>
        <dbReference type="EMBL" id="REH31134.1"/>
    </source>
</evidence>
<protein>
    <submittedName>
        <fullName evidence="2">Uncharacterized protein</fullName>
    </submittedName>
</protein>
<proteinExistence type="predicted"/>
<comment type="caution">
    <text evidence="2">The sequence shown here is derived from an EMBL/GenBank/DDBJ whole genome shotgun (WGS) entry which is preliminary data.</text>
</comment>
<reference evidence="2 3" key="1">
    <citation type="submission" date="2018-08" db="EMBL/GenBank/DDBJ databases">
        <title>Genomic Encyclopedia of Archaeal and Bacterial Type Strains, Phase II (KMG-II): from individual species to whole genera.</title>
        <authorList>
            <person name="Goeker M."/>
        </authorList>
    </citation>
    <scope>NUCLEOTIDE SEQUENCE [LARGE SCALE GENOMIC DNA]</scope>
    <source>
        <strain evidence="2 3">DSM 45791</strain>
    </source>
</reference>
<gene>
    <name evidence="2" type="ORF">BCF44_122157</name>
</gene>
<sequence>MTSRRAARPDADEAPKASARGERDHWVAMVLAHASLDPAGDDYDRGRALQAQALLAQLKAERATTARDTGVEEVDRWIDWLGDQIAWLNTQPRTVELWGRADEARHWHELMVRRAAAADVDRLAATVSMPVAAATGIARHAKAALLHLSEAETTAEAHGVDLYGGTPLARVWRDARDAAEALDGWAINNAGANGVPGRGKPGYPYAGTERWCHRPGGVLPVSPPPEEQA</sequence>
<dbReference type="Proteomes" id="UP000256269">
    <property type="component" value="Unassembled WGS sequence"/>
</dbReference>
<evidence type="ECO:0000313" key="3">
    <source>
        <dbReference type="Proteomes" id="UP000256269"/>
    </source>
</evidence>
<dbReference type="RefSeq" id="WP_147328915.1">
    <property type="nucleotide sequence ID" value="NZ_CP144376.1"/>
</dbReference>